<keyword evidence="2" id="KW-1185">Reference proteome</keyword>
<protein>
    <submittedName>
        <fullName evidence="1">Uncharacterized protein</fullName>
    </submittedName>
</protein>
<organism evidence="1 2">
    <name type="scientific">Rickenella mellea</name>
    <dbReference type="NCBI Taxonomy" id="50990"/>
    <lineage>
        <taxon>Eukaryota</taxon>
        <taxon>Fungi</taxon>
        <taxon>Dikarya</taxon>
        <taxon>Basidiomycota</taxon>
        <taxon>Agaricomycotina</taxon>
        <taxon>Agaricomycetes</taxon>
        <taxon>Hymenochaetales</taxon>
        <taxon>Rickenellaceae</taxon>
        <taxon>Rickenella</taxon>
    </lineage>
</organism>
<reference evidence="1 2" key="1">
    <citation type="submission" date="2018-06" db="EMBL/GenBank/DDBJ databases">
        <title>A transcriptomic atlas of mushroom development highlights an independent origin of complex multicellularity.</title>
        <authorList>
            <consortium name="DOE Joint Genome Institute"/>
            <person name="Krizsan K."/>
            <person name="Almasi E."/>
            <person name="Merenyi Z."/>
            <person name="Sahu N."/>
            <person name="Viragh M."/>
            <person name="Koszo T."/>
            <person name="Mondo S."/>
            <person name="Kiss B."/>
            <person name="Balint B."/>
            <person name="Kues U."/>
            <person name="Barry K."/>
            <person name="Hegedus J.C."/>
            <person name="Henrissat B."/>
            <person name="Johnson J."/>
            <person name="Lipzen A."/>
            <person name="Ohm R."/>
            <person name="Nagy I."/>
            <person name="Pangilinan J."/>
            <person name="Yan J."/>
            <person name="Xiong Y."/>
            <person name="Grigoriev I.V."/>
            <person name="Hibbett D.S."/>
            <person name="Nagy L.G."/>
        </authorList>
    </citation>
    <scope>NUCLEOTIDE SEQUENCE [LARGE SCALE GENOMIC DNA]</scope>
    <source>
        <strain evidence="1 2">SZMC22713</strain>
    </source>
</reference>
<dbReference type="Proteomes" id="UP000294933">
    <property type="component" value="Unassembled WGS sequence"/>
</dbReference>
<dbReference type="VEuPathDB" id="FungiDB:BD410DRAFT_797259"/>
<evidence type="ECO:0000313" key="2">
    <source>
        <dbReference type="Proteomes" id="UP000294933"/>
    </source>
</evidence>
<proteinExistence type="predicted"/>
<accession>A0A4Y7PGI6</accession>
<gene>
    <name evidence="1" type="ORF">BD410DRAFT_797259</name>
</gene>
<evidence type="ECO:0000313" key="1">
    <source>
        <dbReference type="EMBL" id="TDL14286.1"/>
    </source>
</evidence>
<sequence>MPQWLGGVGYFSHTLLAYSPPWRSGARGARKASSVGLALSHLLTLSRFGRRDDVVEEWRRGVDEMLKRTSKNELLCDDASSRPFHFRYRPVSLTCGINVGAHRTQIL</sequence>
<dbReference type="AlphaFoldDB" id="A0A4Y7PGI6"/>
<name>A0A4Y7PGI6_9AGAM</name>
<dbReference type="EMBL" id="ML170359">
    <property type="protein sequence ID" value="TDL14286.1"/>
    <property type="molecule type" value="Genomic_DNA"/>
</dbReference>